<dbReference type="RefSeq" id="WP_089220562.1">
    <property type="nucleotide sequence ID" value="NZ_FZOS01000021.1"/>
</dbReference>
<dbReference type="OrthoDB" id="7578660at2"/>
<evidence type="ECO:0000259" key="1">
    <source>
        <dbReference type="Pfam" id="PF05170"/>
    </source>
</evidence>
<sequence>MHTRSSRHWAILIAIGATIVLCLALLLAATFPFALAKGPIERSLSRQLGTSVHIGAIAREDRFSLSPVLRIMDVRAAQPEWAGRGDLATIGELRLRLKLPSLLAGRTEAAILSARAIRLNLVRNADGRTNWAGPGDGSRGGSPLTTIGRIDDATIQYVDARQRREMTLDLRVDPQRGLIAKGRGIVDGSPVDIRVGSGPLLAERRWPFDATIEGPALTMRATGAMAAPFRTDNMAFRLVARADDLKRIDRIIEAGLFGTRAVNLSAAVTRKPDSWIVDNLQGSIGSSQLSGSVTVNKRNGRTLLAGKAHFRRLDFEDLASERGNAEALALERTQGVKLVPNTRINISKIDKTDGRIHVSVDRLVGGRRPTSLTDLAATLDLRNRRLIVHPLKIGLRRGSITGRAEVDQRSGEAKPRITLTLAIENSSLAALASGAAGQVEGKVEGRMRLTGTGDTVREAVGHADGRMGLVVHSGVLPSKRAALLGFDVGKALFGDDDEQASLNCAVLSGEMRGGMLTLRHLIVDTSISQAQGSGTIRFPSEELNVRLTGKPKGDAAVRVPGSVLVRGFIRAPDIVVPRSTKSVGNILKAVGRAIGGEAEPKATNADCTSLRGATIRWASPSGP</sequence>
<feature type="domain" description="AsmA" evidence="1">
    <location>
        <begin position="279"/>
        <end position="519"/>
    </location>
</feature>
<dbReference type="AlphaFoldDB" id="A0A239I201"/>
<dbReference type="EMBL" id="FZOS01000021">
    <property type="protein sequence ID" value="SNS87625.1"/>
    <property type="molecule type" value="Genomic_DNA"/>
</dbReference>
<keyword evidence="3" id="KW-1185">Reference proteome</keyword>
<name>A0A239I201_9SPHN</name>
<proteinExistence type="predicted"/>
<evidence type="ECO:0000313" key="2">
    <source>
        <dbReference type="EMBL" id="SNS87625.1"/>
    </source>
</evidence>
<protein>
    <recommendedName>
        <fullName evidence="1">AsmA domain-containing protein</fullName>
    </recommendedName>
</protein>
<dbReference type="PANTHER" id="PTHR30441:SF4">
    <property type="entry name" value="PROTEIN ASMA"/>
    <property type="match status" value="1"/>
</dbReference>
<accession>A0A239I201</accession>
<dbReference type="Proteomes" id="UP000198281">
    <property type="component" value="Unassembled WGS sequence"/>
</dbReference>
<dbReference type="Pfam" id="PF05170">
    <property type="entry name" value="AsmA"/>
    <property type="match status" value="1"/>
</dbReference>
<dbReference type="InterPro" id="IPR007844">
    <property type="entry name" value="AsmA"/>
</dbReference>
<dbReference type="GO" id="GO:0005886">
    <property type="term" value="C:plasma membrane"/>
    <property type="evidence" value="ECO:0007669"/>
    <property type="project" value="TreeGrafter"/>
</dbReference>
<gene>
    <name evidence="2" type="ORF">SAMN06295912_1212</name>
</gene>
<dbReference type="InterPro" id="IPR052894">
    <property type="entry name" value="AsmA-related"/>
</dbReference>
<reference evidence="3" key="1">
    <citation type="submission" date="2017-06" db="EMBL/GenBank/DDBJ databases">
        <authorList>
            <person name="Varghese N."/>
            <person name="Submissions S."/>
        </authorList>
    </citation>
    <scope>NUCLEOTIDE SEQUENCE [LARGE SCALE GENOMIC DNA]</scope>
    <source>
        <strain evidence="3">LNB2</strain>
    </source>
</reference>
<dbReference type="PANTHER" id="PTHR30441">
    <property type="entry name" value="DUF748 DOMAIN-CONTAINING PROTEIN"/>
    <property type="match status" value="1"/>
</dbReference>
<evidence type="ECO:0000313" key="3">
    <source>
        <dbReference type="Proteomes" id="UP000198281"/>
    </source>
</evidence>
<organism evidence="2 3">
    <name type="scientific">Edaphosphingomonas laterariae</name>
    <dbReference type="NCBI Taxonomy" id="861865"/>
    <lineage>
        <taxon>Bacteria</taxon>
        <taxon>Pseudomonadati</taxon>
        <taxon>Pseudomonadota</taxon>
        <taxon>Alphaproteobacteria</taxon>
        <taxon>Sphingomonadales</taxon>
        <taxon>Rhizorhabdaceae</taxon>
        <taxon>Edaphosphingomonas</taxon>
    </lineage>
</organism>
<dbReference type="GO" id="GO:0090313">
    <property type="term" value="P:regulation of protein targeting to membrane"/>
    <property type="evidence" value="ECO:0007669"/>
    <property type="project" value="TreeGrafter"/>
</dbReference>